<feature type="region of interest" description="Disordered" evidence="1">
    <location>
        <begin position="1"/>
        <end position="21"/>
    </location>
</feature>
<dbReference type="RefSeq" id="WP_201369824.1">
    <property type="nucleotide sequence ID" value="NZ_BNJG01000001.1"/>
</dbReference>
<dbReference type="Proteomes" id="UP000654345">
    <property type="component" value="Unassembled WGS sequence"/>
</dbReference>
<organism evidence="2 3">
    <name type="scientific">Ktedonobacter robiniae</name>
    <dbReference type="NCBI Taxonomy" id="2778365"/>
    <lineage>
        <taxon>Bacteria</taxon>
        <taxon>Bacillati</taxon>
        <taxon>Chloroflexota</taxon>
        <taxon>Ktedonobacteria</taxon>
        <taxon>Ktedonobacterales</taxon>
        <taxon>Ktedonobacteraceae</taxon>
        <taxon>Ktedonobacter</taxon>
    </lineage>
</organism>
<proteinExistence type="predicted"/>
<evidence type="ECO:0000313" key="3">
    <source>
        <dbReference type="Proteomes" id="UP000654345"/>
    </source>
</evidence>
<comment type="caution">
    <text evidence="2">The sequence shown here is derived from an EMBL/GenBank/DDBJ whole genome shotgun (WGS) entry which is preliminary data.</text>
</comment>
<name>A0ABQ3UJR1_9CHLR</name>
<protein>
    <submittedName>
        <fullName evidence="2">Uncharacterized protein</fullName>
    </submittedName>
</protein>
<keyword evidence="3" id="KW-1185">Reference proteome</keyword>
<sequence length="117" mass="12927">MQEHKDEPLYEGQQEPGGELSATWQELLGKRGDGTDGELGKEPFEVPVLSSDPWSELLQTRGNEELDLQQIHLDMSAQDLERALQLMQEDGKKAQKGAFPSADAQVSDLEEGEESSS</sequence>
<reference evidence="2 3" key="1">
    <citation type="journal article" date="2021" name="Int. J. Syst. Evol. Microbiol.">
        <title>Reticulibacter mediterranei gen. nov., sp. nov., within the new family Reticulibacteraceae fam. nov., and Ktedonospora formicarum gen. nov., sp. nov., Ktedonobacter robiniae sp. nov., Dictyobacter formicarum sp. nov. and Dictyobacter arantiisoli sp. nov., belonging to the class Ktedonobacteria.</title>
        <authorList>
            <person name="Yabe S."/>
            <person name="Zheng Y."/>
            <person name="Wang C.M."/>
            <person name="Sakai Y."/>
            <person name="Abe K."/>
            <person name="Yokota A."/>
            <person name="Donadio S."/>
            <person name="Cavaletti L."/>
            <person name="Monciardini P."/>
        </authorList>
    </citation>
    <scope>NUCLEOTIDE SEQUENCE [LARGE SCALE GENOMIC DNA]</scope>
    <source>
        <strain evidence="2 3">SOSP1-30</strain>
    </source>
</reference>
<feature type="compositionally biased region" description="Acidic residues" evidence="1">
    <location>
        <begin position="108"/>
        <end position="117"/>
    </location>
</feature>
<feature type="region of interest" description="Disordered" evidence="1">
    <location>
        <begin position="87"/>
        <end position="117"/>
    </location>
</feature>
<dbReference type="EMBL" id="BNJG01000001">
    <property type="protein sequence ID" value="GHO52969.1"/>
    <property type="molecule type" value="Genomic_DNA"/>
</dbReference>
<gene>
    <name evidence="2" type="ORF">KSB_14440</name>
</gene>
<evidence type="ECO:0000256" key="1">
    <source>
        <dbReference type="SAM" id="MobiDB-lite"/>
    </source>
</evidence>
<accession>A0ABQ3UJR1</accession>
<evidence type="ECO:0000313" key="2">
    <source>
        <dbReference type="EMBL" id="GHO52969.1"/>
    </source>
</evidence>